<dbReference type="EMBL" id="GGEC01006953">
    <property type="protein sequence ID" value="MBW87436.1"/>
    <property type="molecule type" value="Transcribed_RNA"/>
</dbReference>
<sequence length="79" mass="9103">MRWVDILFRTSPALCYSKTSHLQLTGTTEDACPLHYYQRQPRCSGQGFHILRCHESCFSDHRQTPTCSSLYLSSSFSNL</sequence>
<organism evidence="1">
    <name type="scientific">Rhizophora mucronata</name>
    <name type="common">Asiatic mangrove</name>
    <dbReference type="NCBI Taxonomy" id="61149"/>
    <lineage>
        <taxon>Eukaryota</taxon>
        <taxon>Viridiplantae</taxon>
        <taxon>Streptophyta</taxon>
        <taxon>Embryophyta</taxon>
        <taxon>Tracheophyta</taxon>
        <taxon>Spermatophyta</taxon>
        <taxon>Magnoliopsida</taxon>
        <taxon>eudicotyledons</taxon>
        <taxon>Gunneridae</taxon>
        <taxon>Pentapetalae</taxon>
        <taxon>rosids</taxon>
        <taxon>fabids</taxon>
        <taxon>Malpighiales</taxon>
        <taxon>Rhizophoraceae</taxon>
        <taxon>Rhizophora</taxon>
    </lineage>
</organism>
<proteinExistence type="predicted"/>
<dbReference type="AlphaFoldDB" id="A0A2P2J1T2"/>
<accession>A0A2P2J1T2</accession>
<reference evidence="1" key="1">
    <citation type="submission" date="2018-02" db="EMBL/GenBank/DDBJ databases">
        <title>Rhizophora mucronata_Transcriptome.</title>
        <authorList>
            <person name="Meera S.P."/>
            <person name="Sreeshan A."/>
            <person name="Augustine A."/>
        </authorList>
    </citation>
    <scope>NUCLEOTIDE SEQUENCE</scope>
    <source>
        <tissue evidence="1">Leaf</tissue>
    </source>
</reference>
<protein>
    <submittedName>
        <fullName evidence="1">Macrophage migration inhibitory factor homolog</fullName>
    </submittedName>
</protein>
<evidence type="ECO:0000313" key="1">
    <source>
        <dbReference type="EMBL" id="MBW87436.1"/>
    </source>
</evidence>
<name>A0A2P2J1T2_RHIMU</name>